<sequence>MDVAFLFKKLLTLTALVDPFLAVPMFLAATSKMDVVARLRFARQLGLTVGVGLLGGGVIGMHVLTIMGVSLAAMQFAGGTIAMLVALAMVMAKEETVKMSAGEKTSAETAASIVPLGIPLLVGPAALSYVMATSHFSQAGDLVHIVLPPVLVGILTWAVFSLAGKSQKLFSSKALSVLERVAGFLLAAIAVEMMATGLKGIFPLLGS</sequence>
<keyword evidence="4 7" id="KW-0812">Transmembrane</keyword>
<dbReference type="RefSeq" id="WP_060192294.1">
    <property type="nucleotide sequence ID" value="NZ_LPHD01000049.1"/>
</dbReference>
<organism evidence="8 9">
    <name type="scientific">Burkholderia ubonensis</name>
    <dbReference type="NCBI Taxonomy" id="101571"/>
    <lineage>
        <taxon>Bacteria</taxon>
        <taxon>Pseudomonadati</taxon>
        <taxon>Pseudomonadota</taxon>
        <taxon>Betaproteobacteria</taxon>
        <taxon>Burkholderiales</taxon>
        <taxon>Burkholderiaceae</taxon>
        <taxon>Burkholderia</taxon>
        <taxon>Burkholderia cepacia complex</taxon>
    </lineage>
</organism>
<gene>
    <name evidence="8" type="ORF">WL29_21560</name>
</gene>
<keyword evidence="5 7" id="KW-1133">Transmembrane helix</keyword>
<evidence type="ECO:0000256" key="1">
    <source>
        <dbReference type="ARBA" id="ARBA00004651"/>
    </source>
</evidence>
<evidence type="ECO:0000256" key="3">
    <source>
        <dbReference type="ARBA" id="ARBA00022475"/>
    </source>
</evidence>
<reference evidence="8 9" key="1">
    <citation type="submission" date="2015-11" db="EMBL/GenBank/DDBJ databases">
        <title>Expanding the genomic diversity of Burkholderia species for the development of highly accurate diagnostics.</title>
        <authorList>
            <person name="Sahl J."/>
            <person name="Keim P."/>
            <person name="Wagner D."/>
        </authorList>
    </citation>
    <scope>NUCLEOTIDE SEQUENCE [LARGE SCALE GENOMIC DNA]</scope>
    <source>
        <strain evidence="8 9">MSMB2087WGS</strain>
    </source>
</reference>
<dbReference type="AlphaFoldDB" id="A0A119HFI5"/>
<keyword evidence="6 7" id="KW-0472">Membrane</keyword>
<comment type="caution">
    <text evidence="8">The sequence shown here is derived from an EMBL/GenBank/DDBJ whole genome shotgun (WGS) entry which is preliminary data.</text>
</comment>
<comment type="similarity">
    <text evidence="2 7">Belongs to the UPF0056 (MarC) family.</text>
</comment>
<feature type="transmembrane region" description="Helical" evidence="7">
    <location>
        <begin position="6"/>
        <end position="29"/>
    </location>
</feature>
<feature type="transmembrane region" description="Helical" evidence="7">
    <location>
        <begin position="181"/>
        <end position="202"/>
    </location>
</feature>
<comment type="subcellular location">
    <subcellularLocation>
        <location evidence="1 7">Cell membrane</location>
        <topology evidence="1 7">Multi-pass membrane protein</topology>
    </subcellularLocation>
</comment>
<dbReference type="PANTHER" id="PTHR33508:SF1">
    <property type="entry name" value="UPF0056 MEMBRANE PROTEIN YHCE"/>
    <property type="match status" value="1"/>
</dbReference>
<evidence type="ECO:0000256" key="2">
    <source>
        <dbReference type="ARBA" id="ARBA00009784"/>
    </source>
</evidence>
<dbReference type="InterPro" id="IPR002771">
    <property type="entry name" value="Multi_antbiot-R_MarC"/>
</dbReference>
<dbReference type="EMBL" id="LPHD01000049">
    <property type="protein sequence ID" value="KWA83957.1"/>
    <property type="molecule type" value="Genomic_DNA"/>
</dbReference>
<evidence type="ECO:0000256" key="7">
    <source>
        <dbReference type="RuleBase" id="RU362048"/>
    </source>
</evidence>
<evidence type="ECO:0000256" key="6">
    <source>
        <dbReference type="ARBA" id="ARBA00023136"/>
    </source>
</evidence>
<dbReference type="Proteomes" id="UP000060630">
    <property type="component" value="Unassembled WGS sequence"/>
</dbReference>
<evidence type="ECO:0000313" key="9">
    <source>
        <dbReference type="Proteomes" id="UP000060630"/>
    </source>
</evidence>
<feature type="transmembrane region" description="Helical" evidence="7">
    <location>
        <begin position="142"/>
        <end position="160"/>
    </location>
</feature>
<dbReference type="GO" id="GO:0005886">
    <property type="term" value="C:plasma membrane"/>
    <property type="evidence" value="ECO:0007669"/>
    <property type="project" value="UniProtKB-SubCell"/>
</dbReference>
<dbReference type="PANTHER" id="PTHR33508">
    <property type="entry name" value="UPF0056 MEMBRANE PROTEIN YHCE"/>
    <property type="match status" value="1"/>
</dbReference>
<protein>
    <recommendedName>
        <fullName evidence="7">UPF0056 membrane protein</fullName>
    </recommendedName>
</protein>
<evidence type="ECO:0000256" key="4">
    <source>
        <dbReference type="ARBA" id="ARBA00022692"/>
    </source>
</evidence>
<keyword evidence="3" id="KW-1003">Cell membrane</keyword>
<feature type="transmembrane region" description="Helical" evidence="7">
    <location>
        <begin position="110"/>
        <end position="130"/>
    </location>
</feature>
<name>A0A119HFI5_9BURK</name>
<accession>A0A119HFI5</accession>
<evidence type="ECO:0000256" key="5">
    <source>
        <dbReference type="ARBA" id="ARBA00022989"/>
    </source>
</evidence>
<feature type="transmembrane region" description="Helical" evidence="7">
    <location>
        <begin position="41"/>
        <end position="63"/>
    </location>
</feature>
<evidence type="ECO:0000313" key="8">
    <source>
        <dbReference type="EMBL" id="KWA83957.1"/>
    </source>
</evidence>
<feature type="transmembrane region" description="Helical" evidence="7">
    <location>
        <begin position="69"/>
        <end position="90"/>
    </location>
</feature>
<proteinExistence type="inferred from homology"/>
<dbReference type="Pfam" id="PF01914">
    <property type="entry name" value="MarC"/>
    <property type="match status" value="1"/>
</dbReference>